<evidence type="ECO:0000313" key="1">
    <source>
        <dbReference type="Proteomes" id="UP000887580"/>
    </source>
</evidence>
<accession>A0AC35FAT2</accession>
<organism evidence="1 2">
    <name type="scientific">Panagrolaimus sp. PS1159</name>
    <dbReference type="NCBI Taxonomy" id="55785"/>
    <lineage>
        <taxon>Eukaryota</taxon>
        <taxon>Metazoa</taxon>
        <taxon>Ecdysozoa</taxon>
        <taxon>Nematoda</taxon>
        <taxon>Chromadorea</taxon>
        <taxon>Rhabditida</taxon>
        <taxon>Tylenchina</taxon>
        <taxon>Panagrolaimomorpha</taxon>
        <taxon>Panagrolaimoidea</taxon>
        <taxon>Panagrolaimidae</taxon>
        <taxon>Panagrolaimus</taxon>
    </lineage>
</organism>
<protein>
    <submittedName>
        <fullName evidence="2">Uncharacterized protein</fullName>
    </submittedName>
</protein>
<dbReference type="WBParaSite" id="PS1159_v2.g15697.t1">
    <property type="protein sequence ID" value="PS1159_v2.g15697.t1"/>
    <property type="gene ID" value="PS1159_v2.g15697"/>
</dbReference>
<evidence type="ECO:0000313" key="2">
    <source>
        <dbReference type="WBParaSite" id="PS1159_v2.g15697.t1"/>
    </source>
</evidence>
<sequence>MKLILFGVFCIFSTFIEAKNQTIEVSGNIQCCTNETVTSLEIPKTELCYPPSKAEIRLLDQFKVLSNTLLFSFELRKRGEYSFTWTGDKILMVDPLLQFTVLCFDEPLFVKEYNYTDLMDLQLQTTVILQNVKIMVD</sequence>
<proteinExistence type="predicted"/>
<reference evidence="2" key="1">
    <citation type="submission" date="2022-11" db="UniProtKB">
        <authorList>
            <consortium name="WormBaseParasite"/>
        </authorList>
    </citation>
    <scope>IDENTIFICATION</scope>
</reference>
<name>A0AC35FAT2_9BILA</name>
<dbReference type="Proteomes" id="UP000887580">
    <property type="component" value="Unplaced"/>
</dbReference>